<dbReference type="EMBL" id="JACOGK010000001">
    <property type="protein sequence ID" value="MBC3535695.1"/>
    <property type="molecule type" value="Genomic_DNA"/>
</dbReference>
<feature type="domain" description="HTH lysR-type" evidence="5">
    <location>
        <begin position="1"/>
        <end position="58"/>
    </location>
</feature>
<dbReference type="PANTHER" id="PTHR30346">
    <property type="entry name" value="TRANSCRIPTIONAL DUAL REGULATOR HCAR-RELATED"/>
    <property type="match status" value="1"/>
</dbReference>
<dbReference type="RefSeq" id="WP_186501755.1">
    <property type="nucleotide sequence ID" value="NZ_JACOGK010000001.1"/>
</dbReference>
<name>A0ABR6VG79_9FIRM</name>
<keyword evidence="2" id="KW-0805">Transcription regulation</keyword>
<dbReference type="PANTHER" id="PTHR30346:SF0">
    <property type="entry name" value="HCA OPERON TRANSCRIPTIONAL ACTIVATOR HCAR"/>
    <property type="match status" value="1"/>
</dbReference>
<keyword evidence="4" id="KW-0804">Transcription</keyword>
<sequence length="301" mass="34456">MYHLQLETFICVAEAGSFNKAAEELYISAPAVIKQINALESELDLTLFIRTHRGLVLTEAGESFYKDAKYLLQYFKGSVARAKEAAQSGENLIRIGTSLMTPGTFLVDLWPRIHAYLPEAKFKLVSFENTPENAKEIQKNFGHDIDLVVGVFDQAYLDERACAATLLAKKPIRITVPMRHRPAEKESLKIHDLYGEKLMVIHNGWNSSFDLLRHDIQDRYPQIQLETFHFYGVDAYNQCENENCLMLTIDPWQDIHPLMRVLPVEWDYTIPFGILHSPTPSKIVSRFLDAVSHLVKETEKC</sequence>
<comment type="caution">
    <text evidence="6">The sequence shown here is derived from an EMBL/GenBank/DDBJ whole genome shotgun (WGS) entry which is preliminary data.</text>
</comment>
<dbReference type="PROSITE" id="PS50931">
    <property type="entry name" value="HTH_LYSR"/>
    <property type="match status" value="1"/>
</dbReference>
<evidence type="ECO:0000313" key="7">
    <source>
        <dbReference type="Proteomes" id="UP000606870"/>
    </source>
</evidence>
<organism evidence="6 7">
    <name type="scientific">Megasphaera hominis</name>
    <dbReference type="NCBI Taxonomy" id="159836"/>
    <lineage>
        <taxon>Bacteria</taxon>
        <taxon>Bacillati</taxon>
        <taxon>Bacillota</taxon>
        <taxon>Negativicutes</taxon>
        <taxon>Veillonellales</taxon>
        <taxon>Veillonellaceae</taxon>
        <taxon>Megasphaera</taxon>
    </lineage>
</organism>
<dbReference type="InterPro" id="IPR036390">
    <property type="entry name" value="WH_DNA-bd_sf"/>
</dbReference>
<dbReference type="SUPFAM" id="SSF46785">
    <property type="entry name" value="Winged helix' DNA-binding domain"/>
    <property type="match status" value="1"/>
</dbReference>
<dbReference type="InterPro" id="IPR000847">
    <property type="entry name" value="LysR_HTH_N"/>
</dbReference>
<dbReference type="SUPFAM" id="SSF53850">
    <property type="entry name" value="Periplasmic binding protein-like II"/>
    <property type="match status" value="1"/>
</dbReference>
<dbReference type="PRINTS" id="PR00039">
    <property type="entry name" value="HTHLYSR"/>
</dbReference>
<evidence type="ECO:0000256" key="3">
    <source>
        <dbReference type="ARBA" id="ARBA00023125"/>
    </source>
</evidence>
<proteinExistence type="inferred from homology"/>
<evidence type="ECO:0000256" key="1">
    <source>
        <dbReference type="ARBA" id="ARBA00009437"/>
    </source>
</evidence>
<reference evidence="6 7" key="1">
    <citation type="submission" date="2020-08" db="EMBL/GenBank/DDBJ databases">
        <authorList>
            <person name="Liu C."/>
            <person name="Sun Q."/>
        </authorList>
    </citation>
    <scope>NUCLEOTIDE SEQUENCE [LARGE SCALE GENOMIC DNA]</scope>
    <source>
        <strain evidence="6 7">NSJ-59</strain>
    </source>
</reference>
<keyword evidence="3" id="KW-0238">DNA-binding</keyword>
<comment type="similarity">
    <text evidence="1">Belongs to the LysR transcriptional regulatory family.</text>
</comment>
<accession>A0ABR6VG79</accession>
<keyword evidence="7" id="KW-1185">Reference proteome</keyword>
<evidence type="ECO:0000313" key="6">
    <source>
        <dbReference type="EMBL" id="MBC3535695.1"/>
    </source>
</evidence>
<dbReference type="Gene3D" id="1.10.10.10">
    <property type="entry name" value="Winged helix-like DNA-binding domain superfamily/Winged helix DNA-binding domain"/>
    <property type="match status" value="1"/>
</dbReference>
<dbReference type="InterPro" id="IPR036388">
    <property type="entry name" value="WH-like_DNA-bd_sf"/>
</dbReference>
<gene>
    <name evidence="6" type="ORF">H8J70_00235</name>
</gene>
<protein>
    <submittedName>
        <fullName evidence="6">LysR family transcriptional regulator</fullName>
    </submittedName>
</protein>
<evidence type="ECO:0000259" key="5">
    <source>
        <dbReference type="PROSITE" id="PS50931"/>
    </source>
</evidence>
<dbReference type="Pfam" id="PF00126">
    <property type="entry name" value="HTH_1"/>
    <property type="match status" value="1"/>
</dbReference>
<dbReference type="Proteomes" id="UP000606870">
    <property type="component" value="Unassembled WGS sequence"/>
</dbReference>
<evidence type="ECO:0000256" key="4">
    <source>
        <dbReference type="ARBA" id="ARBA00023163"/>
    </source>
</evidence>
<evidence type="ECO:0000256" key="2">
    <source>
        <dbReference type="ARBA" id="ARBA00023015"/>
    </source>
</evidence>